<keyword evidence="5 10" id="KW-0812">Transmembrane</keyword>
<keyword evidence="4 10" id="KW-1003">Cell membrane</keyword>
<evidence type="ECO:0000256" key="8">
    <source>
        <dbReference type="ARBA" id="ARBA00023136"/>
    </source>
</evidence>
<evidence type="ECO:0000256" key="4">
    <source>
        <dbReference type="ARBA" id="ARBA00022475"/>
    </source>
</evidence>
<dbReference type="GO" id="GO:0005886">
    <property type="term" value="C:plasma membrane"/>
    <property type="evidence" value="ECO:0007669"/>
    <property type="project" value="UniProtKB-SubCell"/>
</dbReference>
<proteinExistence type="inferred from homology"/>
<evidence type="ECO:0000256" key="10">
    <source>
        <dbReference type="RuleBase" id="RU366035"/>
    </source>
</evidence>
<keyword evidence="9" id="KW-0325">Glycoprotein</keyword>
<feature type="transmembrane region" description="Helical" evidence="10">
    <location>
        <begin position="320"/>
        <end position="340"/>
    </location>
</feature>
<dbReference type="PANTHER" id="PTHR31030">
    <property type="entry name" value="PLASMA MEMBRANE FUSION PROTEIN PRM1"/>
    <property type="match status" value="1"/>
</dbReference>
<keyword evidence="8 10" id="KW-0472">Membrane</keyword>
<accession>A0AAF0JF03</accession>
<comment type="subcellular location">
    <subcellularLocation>
        <location evidence="2 10">Cell membrane</location>
        <topology evidence="2 10">Multi-pass membrane protein</topology>
    </subcellularLocation>
</comment>
<feature type="transmembrane region" description="Helical" evidence="10">
    <location>
        <begin position="278"/>
        <end position="299"/>
    </location>
</feature>
<dbReference type="GO" id="GO:0032220">
    <property type="term" value="P:plasma membrane fusion involved in cytogamy"/>
    <property type="evidence" value="ECO:0007669"/>
    <property type="project" value="TreeGrafter"/>
</dbReference>
<dbReference type="InterPro" id="IPR026777">
    <property type="entry name" value="PRM1"/>
</dbReference>
<dbReference type="EMBL" id="CP118379">
    <property type="protein sequence ID" value="WFD44592.1"/>
    <property type="molecule type" value="Genomic_DNA"/>
</dbReference>
<organism evidence="12 13">
    <name type="scientific">Malassezia psittaci</name>
    <dbReference type="NCBI Taxonomy" id="1821823"/>
    <lineage>
        <taxon>Eukaryota</taxon>
        <taxon>Fungi</taxon>
        <taxon>Dikarya</taxon>
        <taxon>Basidiomycota</taxon>
        <taxon>Ustilaginomycotina</taxon>
        <taxon>Malasseziomycetes</taxon>
        <taxon>Malasseziales</taxon>
        <taxon>Malasseziaceae</taxon>
        <taxon>Malassezia</taxon>
    </lineage>
</organism>
<feature type="transmembrane region" description="Helical" evidence="10">
    <location>
        <begin position="511"/>
        <end position="530"/>
    </location>
</feature>
<evidence type="ECO:0000256" key="5">
    <source>
        <dbReference type="ARBA" id="ARBA00022692"/>
    </source>
</evidence>
<keyword evidence="7 10" id="KW-1133">Transmembrane helix</keyword>
<name>A0AAF0JF03_9BASI</name>
<comment type="caution">
    <text evidence="10">Lacks conserved residue(s) required for the propagation of feature annotation.</text>
</comment>
<protein>
    <recommendedName>
        <fullName evidence="10">Plasma membrane fusion protein PRM1</fullName>
    </recommendedName>
</protein>
<evidence type="ECO:0000256" key="2">
    <source>
        <dbReference type="ARBA" id="ARBA00004651"/>
    </source>
</evidence>
<dbReference type="GO" id="GO:0043332">
    <property type="term" value="C:mating projection tip"/>
    <property type="evidence" value="ECO:0007669"/>
    <property type="project" value="UniProtKB-UniRule"/>
</dbReference>
<comment type="similarity">
    <text evidence="3 10">Belongs to the PRM1 family.</text>
</comment>
<feature type="chain" id="PRO_5041943188" description="Plasma membrane fusion protein PRM1" evidence="11">
    <location>
        <begin position="24"/>
        <end position="536"/>
    </location>
</feature>
<evidence type="ECO:0000313" key="13">
    <source>
        <dbReference type="Proteomes" id="UP001214628"/>
    </source>
</evidence>
<evidence type="ECO:0000256" key="7">
    <source>
        <dbReference type="ARBA" id="ARBA00022989"/>
    </source>
</evidence>
<sequence>MQTALQLLGIIPLLAWSIYRAVSDSQQRKSRIIDLLQVARQDWQLACEQFDATTNAVRSWPQTAAFNTGNAALKSIEIMLRALAQILIAILSLAELALNWFLTSYRALFVCTVQLVIQSALALLDAATQAIADAVKAAGQALEALLRTVLSAAQGTADVATDALNDLLGFFGKHVNSPQWNEPAALQLLRNITLPSSLVQPFRNVQLPTVDSLRNATKQSFDLPFEGIQTKLNTTITNLNFQLPTQPAIPTSKPICSDVDWSAFDDAVRAIKKTSWTLHLKMTIGIILLLGFVLLTWMVRPAPCNPSRSYKSECMRRARSVAACPILMFVLALMLLHLGLSEMEIAILRAIVHQVDHLPRMSALPSPMSSWNSTIFNQEINAQISQVQMQINDVFEDSVQKGVPSVLAVLNAVFDVIASTIQDVLGATPLGDPVREYMMCVIGNKILQVESALESLRSSLNLQLPMLPQNEGLPDISALVTNSLGSVTRDVFRPVYNAANKEFIALEHDQIAALTIFSTSLAVATVYILCPRHYRR</sequence>
<keyword evidence="11" id="KW-0732">Signal</keyword>
<evidence type="ECO:0000256" key="1">
    <source>
        <dbReference type="ARBA" id="ARBA00002512"/>
    </source>
</evidence>
<evidence type="ECO:0000256" key="11">
    <source>
        <dbReference type="SAM" id="SignalP"/>
    </source>
</evidence>
<reference evidence="12" key="1">
    <citation type="submission" date="2023-02" db="EMBL/GenBank/DDBJ databases">
        <title>Mating type loci evolution in Malassezia.</title>
        <authorList>
            <person name="Coelho M.A."/>
        </authorList>
    </citation>
    <scope>NUCLEOTIDE SEQUENCE</scope>
    <source>
        <strain evidence="12">CBS 14136</strain>
    </source>
</reference>
<gene>
    <name evidence="12" type="primary">PRM1</name>
    <name evidence="12" type="ORF">MPSI1_003260</name>
</gene>
<dbReference type="Proteomes" id="UP001214628">
    <property type="component" value="Chromosome 5"/>
</dbReference>
<keyword evidence="6 10" id="KW-0184">Conjugation</keyword>
<keyword evidence="13" id="KW-1185">Reference proteome</keyword>
<evidence type="ECO:0000256" key="3">
    <source>
        <dbReference type="ARBA" id="ARBA00010780"/>
    </source>
</evidence>
<evidence type="ECO:0000256" key="6">
    <source>
        <dbReference type="ARBA" id="ARBA00022971"/>
    </source>
</evidence>
<dbReference type="AlphaFoldDB" id="A0AAF0JF03"/>
<feature type="signal peptide" evidence="11">
    <location>
        <begin position="1"/>
        <end position="23"/>
    </location>
</feature>
<evidence type="ECO:0000313" key="12">
    <source>
        <dbReference type="EMBL" id="WFD44592.1"/>
    </source>
</evidence>
<comment type="function">
    <text evidence="1 10">Involved in cell fusion during mating by stabilizing the plasma membrane fusion event.</text>
</comment>
<evidence type="ECO:0000256" key="9">
    <source>
        <dbReference type="ARBA" id="ARBA00023180"/>
    </source>
</evidence>
<dbReference type="PANTHER" id="PTHR31030:SF1">
    <property type="entry name" value="PLASMA MEMBRANE FUSION PROTEIN PRM1"/>
    <property type="match status" value="1"/>
</dbReference>